<dbReference type="PIRSF" id="PIRSF002825">
    <property type="entry name" value="CfbpA"/>
    <property type="match status" value="1"/>
</dbReference>
<dbReference type="Proteomes" id="UP001595593">
    <property type="component" value="Unassembled WGS sequence"/>
</dbReference>
<name>A0ABV7G0L7_9PROT</name>
<dbReference type="Gene3D" id="3.40.190.10">
    <property type="entry name" value="Periplasmic binding protein-like II"/>
    <property type="match status" value="2"/>
</dbReference>
<dbReference type="PRINTS" id="PR00909">
    <property type="entry name" value="SPERMDNBNDNG"/>
</dbReference>
<evidence type="ECO:0000313" key="3">
    <source>
        <dbReference type="EMBL" id="MFC3126213.1"/>
    </source>
</evidence>
<dbReference type="InterPro" id="IPR001188">
    <property type="entry name" value="Sperm_putr-bd"/>
</dbReference>
<proteinExistence type="predicted"/>
<gene>
    <name evidence="3" type="ORF">ACFOD4_14185</name>
</gene>
<sequence length="347" mass="37346">MRTNAFATLAAGFGLGLTVAALPGTVAAQGTLNLYCSVQIEWCQAAATNFQRDTGIRVNMTQRGSGETLAAIRAEGQNPRGDVWFGGTGDPHLAAAEDNLSQAYESPNNTYLQPWALTQWNQSGKRAVGIYAGAVGFGFNTELLARKTIDAPACWADLLEPRFKGEIQVANPNSSGTAYVIIATLVQLLGEEQGFDYLKKLHANINAYARSGTGPIKAVARGETGVSLSFVHDAVVEKNAGFPVAYATPCEGTGYEIGSMSIIRGARNLTQARRFYDWALTEPAQRLGYEASGQLQTPSNKGAPLPPGAPDLGQIKLVEYDFAKYGRAAERRRLIERWDREVGSLPR</sequence>
<dbReference type="EMBL" id="JBHRTN010000017">
    <property type="protein sequence ID" value="MFC3126213.1"/>
    <property type="molecule type" value="Genomic_DNA"/>
</dbReference>
<evidence type="ECO:0000256" key="1">
    <source>
        <dbReference type="ARBA" id="ARBA00022729"/>
    </source>
</evidence>
<feature type="chain" id="PRO_5046751928" evidence="2">
    <location>
        <begin position="29"/>
        <end position="347"/>
    </location>
</feature>
<dbReference type="RefSeq" id="WP_379597404.1">
    <property type="nucleotide sequence ID" value="NZ_JBHRTN010000017.1"/>
</dbReference>
<organism evidence="3 4">
    <name type="scientific">Teichococcus globiformis</name>
    <dbReference type="NCBI Taxonomy" id="2307229"/>
    <lineage>
        <taxon>Bacteria</taxon>
        <taxon>Pseudomonadati</taxon>
        <taxon>Pseudomonadota</taxon>
        <taxon>Alphaproteobacteria</taxon>
        <taxon>Acetobacterales</taxon>
        <taxon>Roseomonadaceae</taxon>
        <taxon>Roseomonas</taxon>
    </lineage>
</organism>
<dbReference type="Pfam" id="PF13343">
    <property type="entry name" value="SBP_bac_6"/>
    <property type="match status" value="1"/>
</dbReference>
<dbReference type="SUPFAM" id="SSF53850">
    <property type="entry name" value="Periplasmic binding protein-like II"/>
    <property type="match status" value="1"/>
</dbReference>
<protein>
    <submittedName>
        <fullName evidence="3">ABC transporter substrate-binding protein</fullName>
    </submittedName>
</protein>
<keyword evidence="4" id="KW-1185">Reference proteome</keyword>
<reference evidence="4" key="1">
    <citation type="journal article" date="2019" name="Int. J. Syst. Evol. Microbiol.">
        <title>The Global Catalogue of Microorganisms (GCM) 10K type strain sequencing project: providing services to taxonomists for standard genome sequencing and annotation.</title>
        <authorList>
            <consortium name="The Broad Institute Genomics Platform"/>
            <consortium name="The Broad Institute Genome Sequencing Center for Infectious Disease"/>
            <person name="Wu L."/>
            <person name="Ma J."/>
        </authorList>
    </citation>
    <scope>NUCLEOTIDE SEQUENCE [LARGE SCALE GENOMIC DNA]</scope>
    <source>
        <strain evidence="4">KCTC 52094</strain>
    </source>
</reference>
<dbReference type="CDD" id="cd13544">
    <property type="entry name" value="PBP2_Fbp_like_1"/>
    <property type="match status" value="1"/>
</dbReference>
<evidence type="ECO:0000256" key="2">
    <source>
        <dbReference type="SAM" id="SignalP"/>
    </source>
</evidence>
<keyword evidence="1 2" id="KW-0732">Signal</keyword>
<dbReference type="InterPro" id="IPR026045">
    <property type="entry name" value="Ferric-bd"/>
</dbReference>
<evidence type="ECO:0000313" key="4">
    <source>
        <dbReference type="Proteomes" id="UP001595593"/>
    </source>
</evidence>
<comment type="caution">
    <text evidence="3">The sequence shown here is derived from an EMBL/GenBank/DDBJ whole genome shotgun (WGS) entry which is preliminary data.</text>
</comment>
<dbReference type="PANTHER" id="PTHR30006:SF2">
    <property type="entry name" value="ABC TRANSPORTER SUBSTRATE-BINDING PROTEIN"/>
    <property type="match status" value="1"/>
</dbReference>
<feature type="signal peptide" evidence="2">
    <location>
        <begin position="1"/>
        <end position="28"/>
    </location>
</feature>
<dbReference type="PANTHER" id="PTHR30006">
    <property type="entry name" value="THIAMINE-BINDING PERIPLASMIC PROTEIN-RELATED"/>
    <property type="match status" value="1"/>
</dbReference>
<accession>A0ABV7G0L7</accession>